<organism evidence="2 3">
    <name type="scientific">Desulfoscipio geothermicus DSM 3669</name>
    <dbReference type="NCBI Taxonomy" id="1121426"/>
    <lineage>
        <taxon>Bacteria</taxon>
        <taxon>Bacillati</taxon>
        <taxon>Bacillota</taxon>
        <taxon>Clostridia</taxon>
        <taxon>Eubacteriales</taxon>
        <taxon>Desulfallaceae</taxon>
        <taxon>Desulfoscipio</taxon>
    </lineage>
</organism>
<feature type="transmembrane region" description="Helical" evidence="1">
    <location>
        <begin position="27"/>
        <end position="44"/>
    </location>
</feature>
<keyword evidence="1" id="KW-0472">Membrane</keyword>
<keyword evidence="1" id="KW-0812">Transmembrane</keyword>
<protein>
    <submittedName>
        <fullName evidence="2">Uncharacterized protein</fullName>
    </submittedName>
</protein>
<keyword evidence="3" id="KW-1185">Reference proteome</keyword>
<name>A0A1I6E7N6_9FIRM</name>
<keyword evidence="1" id="KW-1133">Transmembrane helix</keyword>
<dbReference type="RefSeq" id="WP_165608359.1">
    <property type="nucleotide sequence ID" value="NZ_FOYM01000028.1"/>
</dbReference>
<evidence type="ECO:0000313" key="3">
    <source>
        <dbReference type="Proteomes" id="UP000199584"/>
    </source>
</evidence>
<sequence length="45" mass="5251">MDPHAVHAEHIQEDFKMDYSEWNYKNIIPLLIFSGFIIGAISIFV</sequence>
<dbReference type="Proteomes" id="UP000199584">
    <property type="component" value="Unassembled WGS sequence"/>
</dbReference>
<proteinExistence type="predicted"/>
<dbReference type="EMBL" id="FOYM01000028">
    <property type="protein sequence ID" value="SFR13677.1"/>
    <property type="molecule type" value="Genomic_DNA"/>
</dbReference>
<dbReference type="AlphaFoldDB" id="A0A1I6E7N6"/>
<accession>A0A1I6E7N6</accession>
<evidence type="ECO:0000313" key="2">
    <source>
        <dbReference type="EMBL" id="SFR13677.1"/>
    </source>
</evidence>
<dbReference type="STRING" id="39060.SAMN05660706_12852"/>
<evidence type="ECO:0000256" key="1">
    <source>
        <dbReference type="SAM" id="Phobius"/>
    </source>
</evidence>
<gene>
    <name evidence="2" type="ORF">SAMN05660706_12852</name>
</gene>
<reference evidence="3" key="1">
    <citation type="submission" date="2016-10" db="EMBL/GenBank/DDBJ databases">
        <authorList>
            <person name="Varghese N."/>
            <person name="Submissions S."/>
        </authorList>
    </citation>
    <scope>NUCLEOTIDE SEQUENCE [LARGE SCALE GENOMIC DNA]</scope>
    <source>
        <strain evidence="3">DSM 3669</strain>
    </source>
</reference>